<organism evidence="1 2">
    <name type="scientific">Aedoeadaptatus acetigenes</name>
    <dbReference type="NCBI Taxonomy" id="2981723"/>
    <lineage>
        <taxon>Bacteria</taxon>
        <taxon>Bacillati</taxon>
        <taxon>Bacillota</taxon>
        <taxon>Tissierellia</taxon>
        <taxon>Tissierellales</taxon>
        <taxon>Peptoniphilaceae</taxon>
        <taxon>Aedoeadaptatus</taxon>
    </lineage>
</organism>
<dbReference type="Proteomes" id="UP001481872">
    <property type="component" value="Unassembled WGS sequence"/>
</dbReference>
<sequence length="93" mass="10539">MMESVTILGVPYLVKLVPVISLDELTVGQIDYLKQEILILEGLGDDLFQVTLLHEVLHGIFNQLGFDEENNEHLIQALSTALYQVLRENKLFS</sequence>
<gene>
    <name evidence="1" type="ORF">AAA081_00455</name>
</gene>
<comment type="caution">
    <text evidence="1">The sequence shown here is derived from an EMBL/GenBank/DDBJ whole genome shotgun (WGS) entry which is preliminary data.</text>
</comment>
<evidence type="ECO:0000313" key="1">
    <source>
        <dbReference type="EMBL" id="MEQ3352776.1"/>
    </source>
</evidence>
<keyword evidence="2" id="KW-1185">Reference proteome</keyword>
<evidence type="ECO:0000313" key="2">
    <source>
        <dbReference type="Proteomes" id="UP001481872"/>
    </source>
</evidence>
<name>A0ABV1J3M2_9FIRM</name>
<proteinExistence type="predicted"/>
<accession>A0ABV1J3M2</accession>
<dbReference type="RefSeq" id="WP_349053204.1">
    <property type="nucleotide sequence ID" value="NZ_JBBNPS010000001.1"/>
</dbReference>
<dbReference type="EMBL" id="JBBNPS010000001">
    <property type="protein sequence ID" value="MEQ3352776.1"/>
    <property type="molecule type" value="Genomic_DNA"/>
</dbReference>
<protein>
    <submittedName>
        <fullName evidence="1">Uncharacterized protein</fullName>
    </submittedName>
</protein>
<reference evidence="1 2" key="1">
    <citation type="submission" date="2024-04" db="EMBL/GenBank/DDBJ databases">
        <title>Human intestinal bacterial collection.</title>
        <authorList>
            <person name="Pauvert C."/>
            <person name="Hitch T.C.A."/>
            <person name="Clavel T."/>
        </authorList>
    </citation>
    <scope>NUCLEOTIDE SEQUENCE [LARGE SCALE GENOMIC DNA]</scope>
    <source>
        <strain evidence="1 2">CLA-SR-H026</strain>
    </source>
</reference>